<dbReference type="Pfam" id="PF00270">
    <property type="entry name" value="DEAD"/>
    <property type="match status" value="1"/>
</dbReference>
<evidence type="ECO:0000256" key="5">
    <source>
        <dbReference type="ARBA" id="ARBA00022840"/>
    </source>
</evidence>
<dbReference type="InterPro" id="IPR011545">
    <property type="entry name" value="DEAD/DEAH_box_helicase_dom"/>
</dbReference>
<keyword evidence="5" id="KW-0067">ATP-binding</keyword>
<proteinExistence type="inferred from homology"/>
<organism evidence="13 14">
    <name type="scientific">Priapulus caudatus</name>
    <name type="common">Priapulid worm</name>
    <dbReference type="NCBI Taxonomy" id="37621"/>
    <lineage>
        <taxon>Eukaryota</taxon>
        <taxon>Metazoa</taxon>
        <taxon>Ecdysozoa</taxon>
        <taxon>Scalidophora</taxon>
        <taxon>Priapulida</taxon>
        <taxon>Priapulimorpha</taxon>
        <taxon>Priapulimorphida</taxon>
        <taxon>Priapulidae</taxon>
        <taxon>Priapulus</taxon>
    </lineage>
</organism>
<dbReference type="SMART" id="SM00490">
    <property type="entry name" value="HELICc"/>
    <property type="match status" value="1"/>
</dbReference>
<dbReference type="InterPro" id="IPR004589">
    <property type="entry name" value="DNA_helicase_ATP-dep_RecQ"/>
</dbReference>
<feature type="domain" description="Helicase ATP-binding" evidence="11">
    <location>
        <begin position="30"/>
        <end position="205"/>
    </location>
</feature>
<keyword evidence="13" id="KW-1185">Reference proteome</keyword>
<dbReference type="SMART" id="SM00487">
    <property type="entry name" value="DEXDc"/>
    <property type="match status" value="1"/>
</dbReference>
<name>A0ABM1E5Z9_PRICU</name>
<comment type="similarity">
    <text evidence="1">Belongs to the helicase family. RecQ subfamily.</text>
</comment>
<keyword evidence="3" id="KW-0378">Hydrolase</keyword>
<evidence type="ECO:0000259" key="12">
    <source>
        <dbReference type="PROSITE" id="PS51194"/>
    </source>
</evidence>
<dbReference type="Pfam" id="PF00271">
    <property type="entry name" value="Helicase_C"/>
    <property type="match status" value="1"/>
</dbReference>
<accession>A0ABM1E5Z9</accession>
<dbReference type="GeneID" id="106809151"/>
<dbReference type="NCBIfam" id="TIGR00614">
    <property type="entry name" value="recQ_fam"/>
    <property type="match status" value="1"/>
</dbReference>
<evidence type="ECO:0000259" key="11">
    <source>
        <dbReference type="PROSITE" id="PS51192"/>
    </source>
</evidence>
<keyword evidence="6" id="KW-0238">DNA-binding</keyword>
<dbReference type="InterPro" id="IPR014001">
    <property type="entry name" value="Helicase_ATP-bd"/>
</dbReference>
<dbReference type="PROSITE" id="PS51194">
    <property type="entry name" value="HELICASE_CTER"/>
    <property type="match status" value="1"/>
</dbReference>
<evidence type="ECO:0000313" key="13">
    <source>
        <dbReference type="Proteomes" id="UP000695022"/>
    </source>
</evidence>
<dbReference type="SUPFAM" id="SSF52540">
    <property type="entry name" value="P-loop containing nucleoside triphosphate hydrolases"/>
    <property type="match status" value="1"/>
</dbReference>
<evidence type="ECO:0000313" key="14">
    <source>
        <dbReference type="RefSeq" id="XP_014667620.1"/>
    </source>
</evidence>
<evidence type="ECO:0000256" key="8">
    <source>
        <dbReference type="ARBA" id="ARBA00034617"/>
    </source>
</evidence>
<dbReference type="CDD" id="cd18794">
    <property type="entry name" value="SF2_C_RecQ"/>
    <property type="match status" value="1"/>
</dbReference>
<evidence type="ECO:0000256" key="7">
    <source>
        <dbReference type="ARBA" id="ARBA00023235"/>
    </source>
</evidence>
<evidence type="ECO:0000256" key="10">
    <source>
        <dbReference type="ARBA" id="ARBA00044566"/>
    </source>
</evidence>
<evidence type="ECO:0000256" key="4">
    <source>
        <dbReference type="ARBA" id="ARBA00022806"/>
    </source>
</evidence>
<sequence>MDFPWTLKAESALKEIFKMNVFRPMQRSAINLTMAKKDCILVMPTGGGKSLCYQLPAAIDDGVTLVVSPLVSLMQDQLFALSQLPLEAAMLSASSSRSEVAAIQAAMLDNNSALKLLYVTPEKISKSKRFMARLQKMYKKGRFARLAVDEVHCCSNWGHDFRPDYKILGIMKRQFPDVPVMGLTATSTERVTKDVQKILSIQGCPVLKASFNRPNLYYEVRAKSSNFKESVQDIVHLIKTKYRNQTGIVYVFTRKESENVSQLMKASGVSAAGYHSDLTGSQRIKVHRDWTTGRVRVVVATVAFGMGIDKPDVRFVVHHSLSKSIENFYQESGRAGRDNQPSDCILYFRFADMFRQSVMCSRTHRPHELLQHGLLLP</sequence>
<evidence type="ECO:0000256" key="6">
    <source>
        <dbReference type="ARBA" id="ARBA00023125"/>
    </source>
</evidence>
<dbReference type="PANTHER" id="PTHR13710:SF105">
    <property type="entry name" value="ATP-DEPENDENT DNA HELICASE Q1"/>
    <property type="match status" value="1"/>
</dbReference>
<comment type="catalytic activity">
    <reaction evidence="8">
        <text>Couples ATP hydrolysis with the unwinding of duplex DNA by translocating in the 3'-5' direction.</text>
        <dbReference type="EC" id="5.6.2.4"/>
    </reaction>
</comment>
<keyword evidence="2" id="KW-0547">Nucleotide-binding</keyword>
<evidence type="ECO:0000256" key="9">
    <source>
        <dbReference type="ARBA" id="ARBA00034808"/>
    </source>
</evidence>
<dbReference type="RefSeq" id="XP_014667620.1">
    <property type="nucleotide sequence ID" value="XM_014812134.1"/>
</dbReference>
<dbReference type="InterPro" id="IPR027417">
    <property type="entry name" value="P-loop_NTPase"/>
</dbReference>
<dbReference type="PROSITE" id="PS51192">
    <property type="entry name" value="HELICASE_ATP_BIND_1"/>
    <property type="match status" value="1"/>
</dbReference>
<feature type="domain" description="Helicase C-terminal" evidence="12">
    <location>
        <begin position="230"/>
        <end position="377"/>
    </location>
</feature>
<gene>
    <name evidence="14" type="primary">LOC106809151</name>
</gene>
<evidence type="ECO:0000256" key="2">
    <source>
        <dbReference type="ARBA" id="ARBA00022741"/>
    </source>
</evidence>
<dbReference type="EC" id="5.6.2.4" evidence="9"/>
<evidence type="ECO:0000256" key="1">
    <source>
        <dbReference type="ARBA" id="ARBA00005446"/>
    </source>
</evidence>
<protein>
    <recommendedName>
        <fullName evidence="9">DNA 3'-5' helicase</fullName>
        <ecNumber evidence="9">5.6.2.4</ecNumber>
    </recommendedName>
    <alternativeName>
        <fullName evidence="10">DNA 3'-5' helicase Q1</fullName>
    </alternativeName>
</protein>
<dbReference type="InterPro" id="IPR001650">
    <property type="entry name" value="Helicase_C-like"/>
</dbReference>
<evidence type="ECO:0000256" key="3">
    <source>
        <dbReference type="ARBA" id="ARBA00022801"/>
    </source>
</evidence>
<reference evidence="14" key="1">
    <citation type="submission" date="2025-08" db="UniProtKB">
        <authorList>
            <consortium name="RefSeq"/>
        </authorList>
    </citation>
    <scope>IDENTIFICATION</scope>
</reference>
<keyword evidence="4" id="KW-0347">Helicase</keyword>
<dbReference type="CDD" id="cd18015">
    <property type="entry name" value="DEXHc_RecQ1"/>
    <property type="match status" value="1"/>
</dbReference>
<dbReference type="Gene3D" id="3.40.50.300">
    <property type="entry name" value="P-loop containing nucleotide triphosphate hydrolases"/>
    <property type="match status" value="2"/>
</dbReference>
<keyword evidence="7" id="KW-0413">Isomerase</keyword>
<dbReference type="PANTHER" id="PTHR13710">
    <property type="entry name" value="DNA HELICASE RECQ FAMILY MEMBER"/>
    <property type="match status" value="1"/>
</dbReference>
<dbReference type="Proteomes" id="UP000695022">
    <property type="component" value="Unplaced"/>
</dbReference>